<name>A0A2P2MLZ5_RHIMU</name>
<dbReference type="SUPFAM" id="SSF48452">
    <property type="entry name" value="TPR-like"/>
    <property type="match status" value="1"/>
</dbReference>
<evidence type="ECO:0000256" key="7">
    <source>
        <dbReference type="SAM" id="Coils"/>
    </source>
</evidence>
<keyword evidence="5" id="KW-0539">Nucleus</keyword>
<dbReference type="InterPro" id="IPR059164">
    <property type="entry name" value="HAT_PRP39_C"/>
</dbReference>
<keyword evidence="3" id="KW-0677">Repeat</keyword>
<dbReference type="Pfam" id="PF23240">
    <property type="entry name" value="HAT_PRP39_N"/>
    <property type="match status" value="1"/>
</dbReference>
<dbReference type="Pfam" id="PF23241">
    <property type="entry name" value="HAT_PRP39_C"/>
    <property type="match status" value="1"/>
</dbReference>
<dbReference type="PANTHER" id="PTHR17204">
    <property type="entry name" value="PRE-MRNA PROCESSING PROTEIN PRP39-RELATED"/>
    <property type="match status" value="1"/>
</dbReference>
<protein>
    <submittedName>
        <fullName evidence="9">Uncharacterized protein MANES_13G040100</fullName>
    </submittedName>
</protein>
<dbReference type="InterPro" id="IPR011990">
    <property type="entry name" value="TPR-like_helical_dom_sf"/>
</dbReference>
<dbReference type="GO" id="GO:0005685">
    <property type="term" value="C:U1 snRNP"/>
    <property type="evidence" value="ECO:0007669"/>
    <property type="project" value="TreeGrafter"/>
</dbReference>
<dbReference type="GO" id="GO:0000243">
    <property type="term" value="C:commitment complex"/>
    <property type="evidence" value="ECO:0007669"/>
    <property type="project" value="TreeGrafter"/>
</dbReference>
<sequence>MGDSETIVTGTSTVMDYTSSGYTSVVSGDASLNVSDTGNVATSAVTAEAGCTVPPAPTIADVNTYGTDPYAVIQGAHVDTAYESDAKSVAGLSSIGKNILSNNATAAPSQATDYNSVNGNFGGGAGIVASLQNGNAVGFVDGAAAEQRFVDGSAMSSEEENLWTAVKANSLDFDLWTRLIEETEKVAGDKILKIRKVYDAFLAEFPLCYGYWKKYADHEMRLGFMDKVVEVYERAVLGVTYSVDIWLHYCIFATETYGDPDTIRRLFERGLAYVGTDYLSYPIWDKYIEYEEMHAEWGCVATLYTRILEIPNKRLDDYLARFKAFAATRPLSELRNAEETAALAALSEADHQVNEGEIHPDTAEQLSKPVSAAGSTEAEELEKYVTIREEMYKKVKEFDSKISDFENAIRRPYFHMKPLPLAELENWHNYLDFIETEDDFNKVGKLYERCLIACANYPEYWMRYVLCMENCGSMDIANNALVRATQVFVKRQPEIHLFAARFREQNEDIPGARASYQRLHAEIAPGLVEAIVKHANMERRLGNLEDAFSLYEQAIAIEKGKEQSQTLPMLYAQYSRFLYLVSGNAERAREILVEGLENVQLSKPLLEALIHFETFQSLPKQIDYLDSLVEKFIRPNLDTINTASAADREELSCIFLEFLGIFGDAQHIKKAENRHAKLFLLHRSKSELKKRHAEDCLASDKAKLPKSLSDDPSSAQSLMGAYPNAQNPWGAGYGSQPQAWPPVTQVPIQQWTPGYGQQAAYGAYGLYGSSYTGPQVPTSVAQTAGYSAYPSTYPAQAFPQQGYAQPIATATLAPAQQPASATQPYYGSYY</sequence>
<evidence type="ECO:0000313" key="9">
    <source>
        <dbReference type="EMBL" id="MBX31192.1"/>
    </source>
</evidence>
<dbReference type="FunFam" id="1.25.40.10:FF:000159">
    <property type="entry name" value="Tetratricopeptide repeat (TPR)-like superfamily protein"/>
    <property type="match status" value="1"/>
</dbReference>
<evidence type="ECO:0000256" key="1">
    <source>
        <dbReference type="ARBA" id="ARBA00004123"/>
    </source>
</evidence>
<accession>A0A2P2MLZ5</accession>
<dbReference type="AlphaFoldDB" id="A0A2P2MLZ5"/>
<dbReference type="GO" id="GO:0071004">
    <property type="term" value="C:U2-type prespliceosome"/>
    <property type="evidence" value="ECO:0007669"/>
    <property type="project" value="TreeGrafter"/>
</dbReference>
<evidence type="ECO:0000256" key="5">
    <source>
        <dbReference type="ARBA" id="ARBA00023242"/>
    </source>
</evidence>
<keyword evidence="4" id="KW-0508">mRNA splicing</keyword>
<keyword evidence="2" id="KW-0507">mRNA processing</keyword>
<dbReference type="Gene3D" id="1.25.40.10">
    <property type="entry name" value="Tetratricopeptide repeat domain"/>
    <property type="match status" value="2"/>
</dbReference>
<evidence type="ECO:0000256" key="3">
    <source>
        <dbReference type="ARBA" id="ARBA00022737"/>
    </source>
</evidence>
<evidence type="ECO:0000256" key="6">
    <source>
        <dbReference type="ARBA" id="ARBA00038019"/>
    </source>
</evidence>
<dbReference type="PANTHER" id="PTHR17204:SF5">
    <property type="entry name" value="PRE-MRNA-PROCESSING FACTOR 39"/>
    <property type="match status" value="1"/>
</dbReference>
<dbReference type="EMBL" id="GGEC01050708">
    <property type="protein sequence ID" value="MBX31192.1"/>
    <property type="molecule type" value="Transcribed_RNA"/>
</dbReference>
<keyword evidence="7" id="KW-0175">Coiled coil</keyword>
<comment type="similarity">
    <text evidence="6">Belongs to the PRP39 family.</text>
</comment>
<dbReference type="FunFam" id="1.25.40.10:FF:000064">
    <property type="entry name" value="Putative pre-mrna-processing factor 39"/>
    <property type="match status" value="1"/>
</dbReference>
<reference evidence="9" key="1">
    <citation type="submission" date="2018-02" db="EMBL/GenBank/DDBJ databases">
        <title>Rhizophora mucronata_Transcriptome.</title>
        <authorList>
            <person name="Meera S.P."/>
            <person name="Sreeshan A."/>
            <person name="Augustine A."/>
        </authorList>
    </citation>
    <scope>NUCLEOTIDE SEQUENCE</scope>
    <source>
        <tissue evidence="9">Leaf</tissue>
    </source>
</reference>
<evidence type="ECO:0000256" key="2">
    <source>
        <dbReference type="ARBA" id="ARBA00022664"/>
    </source>
</evidence>
<comment type="subcellular location">
    <subcellularLocation>
        <location evidence="1">Nucleus</location>
    </subcellularLocation>
</comment>
<dbReference type="InterPro" id="IPR003107">
    <property type="entry name" value="HAT"/>
</dbReference>
<dbReference type="GO" id="GO:0030627">
    <property type="term" value="F:pre-mRNA 5'-splice site binding"/>
    <property type="evidence" value="ECO:0007669"/>
    <property type="project" value="TreeGrafter"/>
</dbReference>
<feature type="region of interest" description="Disordered" evidence="8">
    <location>
        <begin position="702"/>
        <end position="721"/>
    </location>
</feature>
<dbReference type="GO" id="GO:0000395">
    <property type="term" value="P:mRNA 5'-splice site recognition"/>
    <property type="evidence" value="ECO:0007669"/>
    <property type="project" value="TreeGrafter"/>
</dbReference>
<feature type="coiled-coil region" evidence="7">
    <location>
        <begin position="527"/>
        <end position="554"/>
    </location>
</feature>
<dbReference type="SMART" id="SM00386">
    <property type="entry name" value="HAT"/>
    <property type="match status" value="6"/>
</dbReference>
<organism evidence="9">
    <name type="scientific">Rhizophora mucronata</name>
    <name type="common">Asiatic mangrove</name>
    <dbReference type="NCBI Taxonomy" id="61149"/>
    <lineage>
        <taxon>Eukaryota</taxon>
        <taxon>Viridiplantae</taxon>
        <taxon>Streptophyta</taxon>
        <taxon>Embryophyta</taxon>
        <taxon>Tracheophyta</taxon>
        <taxon>Spermatophyta</taxon>
        <taxon>Magnoliopsida</taxon>
        <taxon>eudicotyledons</taxon>
        <taxon>Gunneridae</taxon>
        <taxon>Pentapetalae</taxon>
        <taxon>rosids</taxon>
        <taxon>fabids</taxon>
        <taxon>Malpighiales</taxon>
        <taxon>Rhizophoraceae</taxon>
        <taxon>Rhizophora</taxon>
    </lineage>
</organism>
<proteinExistence type="inferred from homology"/>
<evidence type="ECO:0000256" key="8">
    <source>
        <dbReference type="SAM" id="MobiDB-lite"/>
    </source>
</evidence>
<evidence type="ECO:0000256" key="4">
    <source>
        <dbReference type="ARBA" id="ARBA00023187"/>
    </source>
</evidence>